<sequence length="560" mass="63244">MEDSETSVTLRSAVDTLPFDIWRKIFSEYIAENSPQGCIGYCHCELEHDIERYMFRKDFLELRLVCKDFSNVIKPLTFRSVRMGCDWLSDPEQTYEGLSSLLNSTSGDGGILISHCIRSISWQHNENPDEDVGLVEAYKYLPNLRSLRINRVPGSSRHYIYPNNTTTTVIPLTGRWEDDRPLASFVHHQLTLPATSLYDISIINIDNVPIHTILACPTLDTLVLTCVTFAPHSDNPPSGDISATHNLRRLAWRSSAHIPSSLIPYLPKLKTITVNTTYNRDSRHFRPILPDAALCNGCDTGDMPRPWAALEEVMYYGPWVSFQSFFGLENASSAGVTLFPSLQSLVISVAHKEYPVLIEPPASSALLSKSVLHSHFPNVNHLAIDTWQWSRSMTLDNPLLPILRYLNVSHHNSLEEIEILVSDLNLAPDEQTKSLEVIERLMKGIEHHARLKSGFSGSTSSRFPDITFLVTLRTVDGDPMSRACFDKLTSIVDDVQRRCGIKIRFKVRTFPCVPQLWCLLPAYVSSYMDLGSVSPTDVDYSDVLPYQGDSLRLLFSDYVF</sequence>
<gene>
    <name evidence="1" type="ORF">CVT24_004607</name>
</gene>
<dbReference type="Proteomes" id="UP000284842">
    <property type="component" value="Unassembled WGS sequence"/>
</dbReference>
<evidence type="ECO:0000313" key="2">
    <source>
        <dbReference type="Proteomes" id="UP000284842"/>
    </source>
</evidence>
<dbReference type="EMBL" id="NHTK01001318">
    <property type="protein sequence ID" value="PPR00320.1"/>
    <property type="molecule type" value="Genomic_DNA"/>
</dbReference>
<accession>A0A409YBE4</accession>
<proteinExistence type="predicted"/>
<organism evidence="1 2">
    <name type="scientific">Panaeolus cyanescens</name>
    <dbReference type="NCBI Taxonomy" id="181874"/>
    <lineage>
        <taxon>Eukaryota</taxon>
        <taxon>Fungi</taxon>
        <taxon>Dikarya</taxon>
        <taxon>Basidiomycota</taxon>
        <taxon>Agaricomycotina</taxon>
        <taxon>Agaricomycetes</taxon>
        <taxon>Agaricomycetidae</taxon>
        <taxon>Agaricales</taxon>
        <taxon>Agaricineae</taxon>
        <taxon>Galeropsidaceae</taxon>
        <taxon>Panaeolus</taxon>
    </lineage>
</organism>
<dbReference type="InParanoid" id="A0A409YBE4"/>
<name>A0A409YBE4_9AGAR</name>
<reference evidence="1 2" key="1">
    <citation type="journal article" date="2018" name="Evol. Lett.">
        <title>Horizontal gene cluster transfer increased hallucinogenic mushroom diversity.</title>
        <authorList>
            <person name="Reynolds H.T."/>
            <person name="Vijayakumar V."/>
            <person name="Gluck-Thaler E."/>
            <person name="Korotkin H.B."/>
            <person name="Matheny P.B."/>
            <person name="Slot J.C."/>
        </authorList>
    </citation>
    <scope>NUCLEOTIDE SEQUENCE [LARGE SCALE GENOMIC DNA]</scope>
    <source>
        <strain evidence="1 2">2629</strain>
    </source>
</reference>
<keyword evidence="2" id="KW-1185">Reference proteome</keyword>
<comment type="caution">
    <text evidence="1">The sequence shown here is derived from an EMBL/GenBank/DDBJ whole genome shotgun (WGS) entry which is preliminary data.</text>
</comment>
<dbReference type="OrthoDB" id="2788229at2759"/>
<protein>
    <submittedName>
        <fullName evidence="1">Uncharacterized protein</fullName>
    </submittedName>
</protein>
<dbReference type="AlphaFoldDB" id="A0A409YBE4"/>
<evidence type="ECO:0000313" key="1">
    <source>
        <dbReference type="EMBL" id="PPR00320.1"/>
    </source>
</evidence>